<evidence type="ECO:0000313" key="2">
    <source>
        <dbReference type="EMBL" id="KAK5165703.1"/>
    </source>
</evidence>
<dbReference type="PANTHER" id="PTHR43736">
    <property type="entry name" value="ADP-RIBOSE PYROPHOSPHATASE"/>
    <property type="match status" value="1"/>
</dbReference>
<gene>
    <name evidence="2" type="ORF">LTR77_008626</name>
</gene>
<dbReference type="InterPro" id="IPR015797">
    <property type="entry name" value="NUDIX_hydrolase-like_dom_sf"/>
</dbReference>
<keyword evidence="3" id="KW-1185">Reference proteome</keyword>
<accession>A0AAV9P2M3</accession>
<proteinExistence type="predicted"/>
<dbReference type="GeneID" id="89929958"/>
<dbReference type="PANTHER" id="PTHR43736:SF1">
    <property type="entry name" value="DIHYDRONEOPTERIN TRIPHOSPHATE DIPHOSPHATASE"/>
    <property type="match status" value="1"/>
</dbReference>
<dbReference type="EMBL" id="JAVRRT010000015">
    <property type="protein sequence ID" value="KAK5165703.1"/>
    <property type="molecule type" value="Genomic_DNA"/>
</dbReference>
<name>A0AAV9P2M3_9PEZI</name>
<dbReference type="RefSeq" id="XP_064655715.1">
    <property type="nucleotide sequence ID" value="XM_064805856.1"/>
</dbReference>
<dbReference type="CDD" id="cd02883">
    <property type="entry name" value="NUDIX_Hydrolase"/>
    <property type="match status" value="1"/>
</dbReference>
<dbReference type="SUPFAM" id="SSF55811">
    <property type="entry name" value="Nudix"/>
    <property type="match status" value="1"/>
</dbReference>
<protein>
    <recommendedName>
        <fullName evidence="1">Nudix hydrolase domain-containing protein</fullName>
    </recommendedName>
</protein>
<dbReference type="PROSITE" id="PS51462">
    <property type="entry name" value="NUDIX"/>
    <property type="match status" value="1"/>
</dbReference>
<reference evidence="2 3" key="1">
    <citation type="submission" date="2023-08" db="EMBL/GenBank/DDBJ databases">
        <title>Black Yeasts Isolated from many extreme environments.</title>
        <authorList>
            <person name="Coleine C."/>
            <person name="Stajich J.E."/>
            <person name="Selbmann L."/>
        </authorList>
    </citation>
    <scope>NUCLEOTIDE SEQUENCE [LARGE SCALE GENOMIC DNA]</scope>
    <source>
        <strain evidence="2 3">CCFEE 5935</strain>
    </source>
</reference>
<evidence type="ECO:0000313" key="3">
    <source>
        <dbReference type="Proteomes" id="UP001337655"/>
    </source>
</evidence>
<evidence type="ECO:0000259" key="1">
    <source>
        <dbReference type="PROSITE" id="PS51462"/>
    </source>
</evidence>
<organism evidence="2 3">
    <name type="scientific">Saxophila tyrrhenica</name>
    <dbReference type="NCBI Taxonomy" id="1690608"/>
    <lineage>
        <taxon>Eukaryota</taxon>
        <taxon>Fungi</taxon>
        <taxon>Dikarya</taxon>
        <taxon>Ascomycota</taxon>
        <taxon>Pezizomycotina</taxon>
        <taxon>Dothideomycetes</taxon>
        <taxon>Dothideomycetidae</taxon>
        <taxon>Mycosphaerellales</taxon>
        <taxon>Extremaceae</taxon>
        <taxon>Saxophila</taxon>
    </lineage>
</organism>
<dbReference type="AlphaFoldDB" id="A0AAV9P2M3"/>
<sequence>MAQPADPLAKTNFTFADSLSPYNVSMKAWLTQSNRQNELNGIATAIVISSSENKVLLVQRAAHDSMPGRWEVPGGAVDEEDPTILHAAARELVEEAGLVAAHFTRVVSEKAGLDPGYVFSNRAGTATWCRLTFAVEVESCERVTLDPNEHQAHVWATEQEVRDQRVEGLEIPITTNSVQATILEAFRLKRE</sequence>
<dbReference type="Pfam" id="PF00293">
    <property type="entry name" value="NUDIX"/>
    <property type="match status" value="1"/>
</dbReference>
<feature type="domain" description="Nudix hydrolase" evidence="1">
    <location>
        <begin position="39"/>
        <end position="179"/>
    </location>
</feature>
<comment type="caution">
    <text evidence="2">The sequence shown here is derived from an EMBL/GenBank/DDBJ whole genome shotgun (WGS) entry which is preliminary data.</text>
</comment>
<dbReference type="Proteomes" id="UP001337655">
    <property type="component" value="Unassembled WGS sequence"/>
</dbReference>
<dbReference type="Gene3D" id="3.90.79.10">
    <property type="entry name" value="Nucleoside Triphosphate Pyrophosphohydrolase"/>
    <property type="match status" value="1"/>
</dbReference>
<dbReference type="InterPro" id="IPR000086">
    <property type="entry name" value="NUDIX_hydrolase_dom"/>
</dbReference>